<feature type="coiled-coil region" evidence="1">
    <location>
        <begin position="34"/>
        <end position="61"/>
    </location>
</feature>
<keyword evidence="3" id="KW-1185">Reference proteome</keyword>
<protein>
    <submittedName>
        <fullName evidence="2">Copper transport outer membrane protein MctB</fullName>
    </submittedName>
</protein>
<sequence>MINFRYHLVSVTAVFLALAIGLVLGTTALNGPTLEVMSDQVATLRDDNATLRDQVLELETAAANEQEFADAVAPATLNATLEDQNILVLSVSAADQAHVAGVVNMLGYSGAANVGQLTFTDNFVEPGNSDILVDLVADLTPTDIEPPNNNDGVESASALLAATLFSEGPGTADDRDALIKALVELQMVTVDEKLGEQATAVIIVTGKPYSGTEASGQNANVLMFVDQFGQHGPVVCAAPTGAGDGNVVSAILGDAELAESISTVDNAAGPEGQLATVMAVPERIGGTAGHYGTGEGATALVPEPS</sequence>
<dbReference type="RefSeq" id="WP_170183111.1">
    <property type="nucleotide sequence ID" value="NZ_JBHTGS010000002.1"/>
</dbReference>
<gene>
    <name evidence="2" type="ORF">FB566_0493</name>
</gene>
<dbReference type="Proteomes" id="UP000317043">
    <property type="component" value="Unassembled WGS sequence"/>
</dbReference>
<proteinExistence type="predicted"/>
<dbReference type="GO" id="GO:0016020">
    <property type="term" value="C:membrane"/>
    <property type="evidence" value="ECO:0007669"/>
    <property type="project" value="InterPro"/>
</dbReference>
<evidence type="ECO:0000313" key="2">
    <source>
        <dbReference type="EMBL" id="TQL75001.1"/>
    </source>
</evidence>
<evidence type="ECO:0000256" key="1">
    <source>
        <dbReference type="SAM" id="Coils"/>
    </source>
</evidence>
<name>A0A543AQZ0_9ACTN</name>
<dbReference type="EMBL" id="VFOW01000001">
    <property type="protein sequence ID" value="TQL75001.1"/>
    <property type="molecule type" value="Genomic_DNA"/>
</dbReference>
<evidence type="ECO:0000313" key="3">
    <source>
        <dbReference type="Proteomes" id="UP000317043"/>
    </source>
</evidence>
<comment type="caution">
    <text evidence="2">The sequence shown here is derived from an EMBL/GenBank/DDBJ whole genome shotgun (WGS) entry which is preliminary data.</text>
</comment>
<dbReference type="InParanoid" id="A0A543AQZ0"/>
<dbReference type="GO" id="GO:0055070">
    <property type="term" value="P:copper ion homeostasis"/>
    <property type="evidence" value="ECO:0007669"/>
    <property type="project" value="InterPro"/>
</dbReference>
<dbReference type="AlphaFoldDB" id="A0A543AQZ0"/>
<accession>A0A543AQZ0</accession>
<dbReference type="InterPro" id="IPR021522">
    <property type="entry name" value="MctB"/>
</dbReference>
<keyword evidence="1" id="KW-0175">Coiled coil</keyword>
<dbReference type="Pfam" id="PF11382">
    <property type="entry name" value="MctB"/>
    <property type="match status" value="1"/>
</dbReference>
<reference evidence="2 3" key="1">
    <citation type="submission" date="2019-06" db="EMBL/GenBank/DDBJ databases">
        <title>Sequencing the genomes of 1000 actinobacteria strains.</title>
        <authorList>
            <person name="Klenk H.-P."/>
        </authorList>
    </citation>
    <scope>NUCLEOTIDE SEQUENCE [LARGE SCALE GENOMIC DNA]</scope>
    <source>
        <strain evidence="2 3">DSM 45928</strain>
    </source>
</reference>
<organism evidence="2 3">
    <name type="scientific">Stackebrandtia endophytica</name>
    <dbReference type="NCBI Taxonomy" id="1496996"/>
    <lineage>
        <taxon>Bacteria</taxon>
        <taxon>Bacillati</taxon>
        <taxon>Actinomycetota</taxon>
        <taxon>Actinomycetes</taxon>
        <taxon>Glycomycetales</taxon>
        <taxon>Glycomycetaceae</taxon>
        <taxon>Stackebrandtia</taxon>
    </lineage>
</organism>